<feature type="transmembrane region" description="Helical" evidence="5">
    <location>
        <begin position="230"/>
        <end position="250"/>
    </location>
</feature>
<protein>
    <recommendedName>
        <fullName evidence="5">Probable membrane transporter protein</fullName>
    </recommendedName>
</protein>
<dbReference type="GO" id="GO:0005886">
    <property type="term" value="C:plasma membrane"/>
    <property type="evidence" value="ECO:0007669"/>
    <property type="project" value="UniProtKB-SubCell"/>
</dbReference>
<feature type="transmembrane region" description="Helical" evidence="5">
    <location>
        <begin position="133"/>
        <end position="153"/>
    </location>
</feature>
<evidence type="ECO:0000256" key="5">
    <source>
        <dbReference type="RuleBase" id="RU363041"/>
    </source>
</evidence>
<organism evidence="6 7">
    <name type="scientific">Ulvibacter antarcticus</name>
    <dbReference type="NCBI Taxonomy" id="442714"/>
    <lineage>
        <taxon>Bacteria</taxon>
        <taxon>Pseudomonadati</taxon>
        <taxon>Bacteroidota</taxon>
        <taxon>Flavobacteriia</taxon>
        <taxon>Flavobacteriales</taxon>
        <taxon>Flavobacteriaceae</taxon>
        <taxon>Ulvibacter</taxon>
    </lineage>
</organism>
<evidence type="ECO:0000256" key="3">
    <source>
        <dbReference type="ARBA" id="ARBA00022989"/>
    </source>
</evidence>
<dbReference type="AlphaFoldDB" id="A0A3L9YWI3"/>
<dbReference type="Proteomes" id="UP000271339">
    <property type="component" value="Unassembled WGS sequence"/>
</dbReference>
<evidence type="ECO:0000256" key="2">
    <source>
        <dbReference type="ARBA" id="ARBA00022692"/>
    </source>
</evidence>
<keyword evidence="4 5" id="KW-0472">Membrane</keyword>
<evidence type="ECO:0000256" key="4">
    <source>
        <dbReference type="ARBA" id="ARBA00023136"/>
    </source>
</evidence>
<keyword evidence="2 5" id="KW-0812">Transmembrane</keyword>
<sequence>MLEILSNIPVWLLVTLFFLGATTFTLSTISGGGGALMQIPIINFLIGTSQTAPVINLGAFISRPTRILLFWKHIQWKVFWYFVPSAMLGAVLAAWLFSEVKIYWIQLIVGIFLMSTFFQYRFGKKERSFEVKLWYFIPLGLLISIIGTFTGGMGPVLNPFLLNAGIEKEELVGTKAAQAFFLGLAQISGYMFFGLLSGDLWIYGIALGAGAIVGNIIGKHLLKRMSKLAFRKWVITIMVISGFVLCIKAITELI</sequence>
<dbReference type="EMBL" id="REFC01000012">
    <property type="protein sequence ID" value="RMA64684.1"/>
    <property type="molecule type" value="Genomic_DNA"/>
</dbReference>
<proteinExistence type="inferred from homology"/>
<comment type="similarity">
    <text evidence="5">Belongs to the 4-toluene sulfonate uptake permease (TSUP) (TC 2.A.102) family.</text>
</comment>
<keyword evidence="7" id="KW-1185">Reference proteome</keyword>
<reference evidence="6 7" key="1">
    <citation type="submission" date="2018-10" db="EMBL/GenBank/DDBJ databases">
        <title>Genomic Encyclopedia of Archaeal and Bacterial Type Strains, Phase II (KMG-II): from individual species to whole genera.</title>
        <authorList>
            <person name="Goeker M."/>
        </authorList>
    </citation>
    <scope>NUCLEOTIDE SEQUENCE [LARGE SCALE GENOMIC DNA]</scope>
    <source>
        <strain evidence="6 7">DSM 23424</strain>
    </source>
</reference>
<gene>
    <name evidence="6" type="ORF">BXY75_1563</name>
</gene>
<dbReference type="InterPro" id="IPR002781">
    <property type="entry name" value="TM_pro_TauE-like"/>
</dbReference>
<feature type="transmembrane region" description="Helical" evidence="5">
    <location>
        <begin position="103"/>
        <end position="121"/>
    </location>
</feature>
<dbReference type="Pfam" id="PF01925">
    <property type="entry name" value="TauE"/>
    <property type="match status" value="1"/>
</dbReference>
<evidence type="ECO:0000313" key="6">
    <source>
        <dbReference type="EMBL" id="RMA64684.1"/>
    </source>
</evidence>
<comment type="subcellular location">
    <subcellularLocation>
        <location evidence="5">Cell membrane</location>
        <topology evidence="5">Multi-pass membrane protein</topology>
    </subcellularLocation>
    <subcellularLocation>
        <location evidence="1">Membrane</location>
        <topology evidence="1">Multi-pass membrane protein</topology>
    </subcellularLocation>
</comment>
<name>A0A3L9YWI3_9FLAO</name>
<feature type="transmembrane region" description="Helical" evidence="5">
    <location>
        <begin position="200"/>
        <end position="218"/>
    </location>
</feature>
<feature type="transmembrane region" description="Helical" evidence="5">
    <location>
        <begin position="78"/>
        <end position="97"/>
    </location>
</feature>
<dbReference type="RefSeq" id="WP_121907118.1">
    <property type="nucleotide sequence ID" value="NZ_REFC01000012.1"/>
</dbReference>
<dbReference type="PANTHER" id="PTHR43483">
    <property type="entry name" value="MEMBRANE TRANSPORTER PROTEIN HI_0806-RELATED"/>
    <property type="match status" value="1"/>
</dbReference>
<keyword evidence="3 5" id="KW-1133">Transmembrane helix</keyword>
<accession>A0A3L9YWI3</accession>
<feature type="transmembrane region" description="Helical" evidence="5">
    <location>
        <begin position="35"/>
        <end position="57"/>
    </location>
</feature>
<dbReference type="OrthoDB" id="8421744at2"/>
<keyword evidence="5" id="KW-1003">Cell membrane</keyword>
<comment type="caution">
    <text evidence="6">The sequence shown here is derived from an EMBL/GenBank/DDBJ whole genome shotgun (WGS) entry which is preliminary data.</text>
</comment>
<dbReference type="PANTHER" id="PTHR43483:SF3">
    <property type="entry name" value="MEMBRANE TRANSPORTER PROTEIN HI_0806-RELATED"/>
    <property type="match status" value="1"/>
</dbReference>
<evidence type="ECO:0000313" key="7">
    <source>
        <dbReference type="Proteomes" id="UP000271339"/>
    </source>
</evidence>
<evidence type="ECO:0000256" key="1">
    <source>
        <dbReference type="ARBA" id="ARBA00004141"/>
    </source>
</evidence>